<dbReference type="STRING" id="1619048.UU49_C0029G0006"/>
<gene>
    <name evidence="1" type="ORF">UU49_C0029G0006</name>
</gene>
<sequence length="449" mass="51592">MNIHQRRLIVITFIALFLTAAPIVVLYTSGYRYNWQKKKVEQVGVLMLNILPADANLYLNNELLPTQRPLRLSSLLPNYYQVRAGKDGYHNWQKNLEIKARESTLVYDIVLFKNVSPQLLENGPVTQFSLSPDESTVLIQKLNTLWLMDLKIGVKKLHTILPYTINQPTIKWSPNGKWIIDDDETGTNFVIVNIEKEKNFNWQEFSLGSISEPEWTTDSEHIYGLVESQNRALYEINFQTNTKRKLIDGPIDDYAAADDEIFFIKNLADKTVLYRYRELALPIIEQKIEEIAVLPKGNYHFGEINNNEVLALNDKNQIFLINPTDKQTPIIKLNGSAAVWGKGEKNNYLYYFDQSEIWALDLKTKQSAMTARYSDGVAQVLPAPNKPYYLSLVNGNLQVSELDDRGERNVVTLFDKAEATTIQIDSAGKNVYLLIKNNAYQELYRLETQ</sequence>
<accession>A0A0G0V958</accession>
<dbReference type="EMBL" id="LCAV01000029">
    <property type="protein sequence ID" value="KKR97499.1"/>
    <property type="molecule type" value="Genomic_DNA"/>
</dbReference>
<evidence type="ECO:0008006" key="3">
    <source>
        <dbReference type="Google" id="ProtNLM"/>
    </source>
</evidence>
<reference evidence="1 2" key="1">
    <citation type="journal article" date="2015" name="Nature">
        <title>rRNA introns, odd ribosomes, and small enigmatic genomes across a large radiation of phyla.</title>
        <authorList>
            <person name="Brown C.T."/>
            <person name="Hug L.A."/>
            <person name="Thomas B.C."/>
            <person name="Sharon I."/>
            <person name="Castelle C.J."/>
            <person name="Singh A."/>
            <person name="Wilkins M.J."/>
            <person name="Williams K.H."/>
            <person name="Banfield J.F."/>
        </authorList>
    </citation>
    <scope>NUCLEOTIDE SEQUENCE [LARGE SCALE GENOMIC DNA]</scope>
</reference>
<dbReference type="InterPro" id="IPR011042">
    <property type="entry name" value="6-blade_b-propeller_TolB-like"/>
</dbReference>
<dbReference type="Gene3D" id="2.120.10.30">
    <property type="entry name" value="TolB, C-terminal domain"/>
    <property type="match status" value="1"/>
</dbReference>
<evidence type="ECO:0000313" key="2">
    <source>
        <dbReference type="Proteomes" id="UP000034108"/>
    </source>
</evidence>
<name>A0A0G0V958_9BACT</name>
<evidence type="ECO:0000313" key="1">
    <source>
        <dbReference type="EMBL" id="KKR97499.1"/>
    </source>
</evidence>
<comment type="caution">
    <text evidence="1">The sequence shown here is derived from an EMBL/GenBank/DDBJ whole genome shotgun (WGS) entry which is preliminary data.</text>
</comment>
<proteinExistence type="predicted"/>
<dbReference type="SUPFAM" id="SSF69322">
    <property type="entry name" value="Tricorn protease domain 2"/>
    <property type="match status" value="1"/>
</dbReference>
<dbReference type="AlphaFoldDB" id="A0A0G0V958"/>
<dbReference type="Proteomes" id="UP000034108">
    <property type="component" value="Unassembled WGS sequence"/>
</dbReference>
<organism evidence="1 2">
    <name type="scientific">Candidatus Magasanikbacteria bacterium GW2011_GWC2_41_17</name>
    <dbReference type="NCBI Taxonomy" id="1619048"/>
    <lineage>
        <taxon>Bacteria</taxon>
        <taxon>Candidatus Magasanikiibacteriota</taxon>
    </lineage>
</organism>
<protein>
    <recommendedName>
        <fullName evidence="3">PEGA domain-containing protein</fullName>
    </recommendedName>
</protein>